<dbReference type="RefSeq" id="WP_187302535.1">
    <property type="nucleotide sequence ID" value="NZ_CBCTON010000010.1"/>
</dbReference>
<comment type="caution">
    <text evidence="9">The sequence shown here is derived from an EMBL/GenBank/DDBJ whole genome shotgun (WGS) entry which is preliminary data.</text>
</comment>
<sequence>MINPLHKKVLILAVRAGEIMMKSGAEIYRVEDTIERICKACKIPYVEVFAMQTGIFVSLDSGDDNSDMYTYIKRIRGGGDTDLTKISEINRFSREFTTTDLSVDAGMKRLKEIDHIKRLPVTVRLLGAALVASFFSLIFGGNMLDFLCAFLFGGISYLVSLLLNRYEINYFIRGFCCCAVATFLARTATAFIPDTNYNAIIIGAVMIFVPGVAITNSIRDFLSGDMLSGVARAVEAFIIAISLAAGAGMILKLWNTLGGAIL</sequence>
<evidence type="ECO:0000259" key="8">
    <source>
        <dbReference type="Pfam" id="PF06738"/>
    </source>
</evidence>
<dbReference type="GO" id="GO:0022857">
    <property type="term" value="F:transmembrane transporter activity"/>
    <property type="evidence" value="ECO:0007669"/>
    <property type="project" value="InterPro"/>
</dbReference>
<evidence type="ECO:0000256" key="4">
    <source>
        <dbReference type="ARBA" id="ARBA00022989"/>
    </source>
</evidence>
<dbReference type="GO" id="GO:0005886">
    <property type="term" value="C:plasma membrane"/>
    <property type="evidence" value="ECO:0007669"/>
    <property type="project" value="UniProtKB-SubCell"/>
</dbReference>
<feature type="transmembrane region" description="Helical" evidence="7">
    <location>
        <begin position="144"/>
        <end position="163"/>
    </location>
</feature>
<dbReference type="PANTHER" id="PTHR34390">
    <property type="entry name" value="UPF0442 PROTEIN YJJB-RELATED"/>
    <property type="match status" value="1"/>
</dbReference>
<evidence type="ECO:0000256" key="6">
    <source>
        <dbReference type="ARBA" id="ARBA00034125"/>
    </source>
</evidence>
<organism evidence="9 10">
    <name type="scientific">Zhenpiania hominis</name>
    <dbReference type="NCBI Taxonomy" id="2763644"/>
    <lineage>
        <taxon>Bacteria</taxon>
        <taxon>Bacillati</taxon>
        <taxon>Bacillota</taxon>
        <taxon>Clostridia</taxon>
        <taxon>Peptostreptococcales</taxon>
        <taxon>Anaerovoracaceae</taxon>
        <taxon>Zhenpiania</taxon>
    </lineage>
</organism>
<protein>
    <submittedName>
        <fullName evidence="9">Threonine/serine exporter family protein</fullName>
    </submittedName>
</protein>
<dbReference type="GO" id="GO:0015744">
    <property type="term" value="P:succinate transport"/>
    <property type="evidence" value="ECO:0007669"/>
    <property type="project" value="TreeGrafter"/>
</dbReference>
<dbReference type="InterPro" id="IPR010619">
    <property type="entry name" value="ThrE-like_N"/>
</dbReference>
<comment type="subcellular location">
    <subcellularLocation>
        <location evidence="1">Cell membrane</location>
        <topology evidence="1">Multi-pass membrane protein</topology>
    </subcellularLocation>
</comment>
<evidence type="ECO:0000256" key="7">
    <source>
        <dbReference type="SAM" id="Phobius"/>
    </source>
</evidence>
<dbReference type="PANTHER" id="PTHR34390:SF2">
    <property type="entry name" value="SUCCINATE TRANSPORTER SUBUNIT YJJP-RELATED"/>
    <property type="match status" value="1"/>
</dbReference>
<accession>A0A923NLY5</accession>
<feature type="transmembrane region" description="Helical" evidence="7">
    <location>
        <begin position="198"/>
        <end position="218"/>
    </location>
</feature>
<evidence type="ECO:0000313" key="10">
    <source>
        <dbReference type="Proteomes" id="UP000602647"/>
    </source>
</evidence>
<proteinExistence type="inferred from homology"/>
<name>A0A923NLY5_9FIRM</name>
<keyword evidence="2" id="KW-1003">Cell membrane</keyword>
<dbReference type="InterPro" id="IPR050539">
    <property type="entry name" value="ThrE_Dicarb/AminoAcid_Exp"/>
</dbReference>
<evidence type="ECO:0000256" key="2">
    <source>
        <dbReference type="ARBA" id="ARBA00022475"/>
    </source>
</evidence>
<gene>
    <name evidence="9" type="ORF">H9L42_06275</name>
</gene>
<keyword evidence="10" id="KW-1185">Reference proteome</keyword>
<keyword evidence="5 7" id="KW-0472">Membrane</keyword>
<dbReference type="Proteomes" id="UP000602647">
    <property type="component" value="Unassembled WGS sequence"/>
</dbReference>
<dbReference type="AlphaFoldDB" id="A0A923NLY5"/>
<feature type="domain" description="Threonine/serine exporter-like N-terminal" evidence="8">
    <location>
        <begin position="12"/>
        <end position="253"/>
    </location>
</feature>
<evidence type="ECO:0000256" key="3">
    <source>
        <dbReference type="ARBA" id="ARBA00022692"/>
    </source>
</evidence>
<feature type="transmembrane region" description="Helical" evidence="7">
    <location>
        <begin position="119"/>
        <end position="138"/>
    </location>
</feature>
<dbReference type="Pfam" id="PF06738">
    <property type="entry name" value="ThrE"/>
    <property type="match status" value="1"/>
</dbReference>
<keyword evidence="3 7" id="KW-0812">Transmembrane</keyword>
<keyword evidence="4 7" id="KW-1133">Transmembrane helix</keyword>
<feature type="transmembrane region" description="Helical" evidence="7">
    <location>
        <begin position="170"/>
        <end position="192"/>
    </location>
</feature>
<evidence type="ECO:0000256" key="1">
    <source>
        <dbReference type="ARBA" id="ARBA00004651"/>
    </source>
</evidence>
<evidence type="ECO:0000313" key="9">
    <source>
        <dbReference type="EMBL" id="MBC6679429.1"/>
    </source>
</evidence>
<evidence type="ECO:0000256" key="5">
    <source>
        <dbReference type="ARBA" id="ARBA00023136"/>
    </source>
</evidence>
<feature type="transmembrane region" description="Helical" evidence="7">
    <location>
        <begin position="230"/>
        <end position="254"/>
    </location>
</feature>
<reference evidence="9" key="1">
    <citation type="submission" date="2020-08" db="EMBL/GenBank/DDBJ databases">
        <title>Genome public.</title>
        <authorList>
            <person name="Liu C."/>
            <person name="Sun Q."/>
        </authorList>
    </citation>
    <scope>NUCLEOTIDE SEQUENCE</scope>
    <source>
        <strain evidence="9">BX12</strain>
    </source>
</reference>
<comment type="similarity">
    <text evidence="6">Belongs to the ThrE exporter (TC 2.A.79) family.</text>
</comment>
<dbReference type="EMBL" id="JACRYT010000004">
    <property type="protein sequence ID" value="MBC6679429.1"/>
    <property type="molecule type" value="Genomic_DNA"/>
</dbReference>